<dbReference type="Proteomes" id="UP000460298">
    <property type="component" value="Unassembled WGS sequence"/>
</dbReference>
<dbReference type="OrthoDB" id="9796601at2"/>
<comment type="caution">
    <text evidence="2">The sequence shown here is derived from an EMBL/GenBank/DDBJ whole genome shotgun (WGS) entry which is preliminary data.</text>
</comment>
<evidence type="ECO:0000259" key="1">
    <source>
        <dbReference type="PROSITE" id="PS50801"/>
    </source>
</evidence>
<proteinExistence type="predicted"/>
<name>A0A833M2R0_9LEPT</name>
<evidence type="ECO:0000313" key="2">
    <source>
        <dbReference type="EMBL" id="KAB2933943.1"/>
    </source>
</evidence>
<organism evidence="2 3">
    <name type="scientific">Leptonema illini</name>
    <dbReference type="NCBI Taxonomy" id="183"/>
    <lineage>
        <taxon>Bacteria</taxon>
        <taxon>Pseudomonadati</taxon>
        <taxon>Spirochaetota</taxon>
        <taxon>Spirochaetia</taxon>
        <taxon>Leptospirales</taxon>
        <taxon>Leptospiraceae</taxon>
        <taxon>Leptonema</taxon>
    </lineage>
</organism>
<dbReference type="PROSITE" id="PS50801">
    <property type="entry name" value="STAS"/>
    <property type="match status" value="1"/>
</dbReference>
<dbReference type="InterPro" id="IPR002645">
    <property type="entry name" value="STAS_dom"/>
</dbReference>
<protein>
    <submittedName>
        <fullName evidence="2">STAS domain-containing protein</fullName>
    </submittedName>
</protein>
<dbReference type="AlphaFoldDB" id="A0A833M2R0"/>
<dbReference type="SUPFAM" id="SSF52091">
    <property type="entry name" value="SpoIIaa-like"/>
    <property type="match status" value="1"/>
</dbReference>
<dbReference type="GO" id="GO:0043856">
    <property type="term" value="F:anti-sigma factor antagonist activity"/>
    <property type="evidence" value="ECO:0007669"/>
    <property type="project" value="TreeGrafter"/>
</dbReference>
<dbReference type="Gene3D" id="3.30.750.24">
    <property type="entry name" value="STAS domain"/>
    <property type="match status" value="1"/>
</dbReference>
<dbReference type="EMBL" id="WBUI01000004">
    <property type="protein sequence ID" value="KAB2933943.1"/>
    <property type="molecule type" value="Genomic_DNA"/>
</dbReference>
<dbReference type="Pfam" id="PF01740">
    <property type="entry name" value="STAS"/>
    <property type="match status" value="1"/>
</dbReference>
<dbReference type="InterPro" id="IPR036513">
    <property type="entry name" value="STAS_dom_sf"/>
</dbReference>
<gene>
    <name evidence="2" type="ORF">F9K24_05610</name>
</gene>
<evidence type="ECO:0000313" key="3">
    <source>
        <dbReference type="Proteomes" id="UP000460298"/>
    </source>
</evidence>
<sequence length="118" mass="13487">MIEVLIRNSRDILIRPLEDIRMENAHDFYDELLALEDVSGTNVYLDFSRVQFVDSSGIGILIKSSELLRNGLGSLNLVGLNRSLHSVFKLAGLFQIFRVIEVADLKKVFSEEELRPFF</sequence>
<accession>A0A833M2R0</accession>
<dbReference type="PANTHER" id="PTHR33495:SF2">
    <property type="entry name" value="ANTI-SIGMA FACTOR ANTAGONIST TM_1081-RELATED"/>
    <property type="match status" value="1"/>
</dbReference>
<dbReference type="PANTHER" id="PTHR33495">
    <property type="entry name" value="ANTI-SIGMA FACTOR ANTAGONIST TM_1081-RELATED-RELATED"/>
    <property type="match status" value="1"/>
</dbReference>
<feature type="domain" description="STAS" evidence="1">
    <location>
        <begin position="12"/>
        <end position="118"/>
    </location>
</feature>
<dbReference type="RefSeq" id="WP_002770479.1">
    <property type="nucleotide sequence ID" value="NZ_JQDG01000024.1"/>
</dbReference>
<reference evidence="2 3" key="1">
    <citation type="submission" date="2019-10" db="EMBL/GenBank/DDBJ databases">
        <title>Extracellular Electron Transfer in a Candidatus Methanoperedens spp. Enrichment Culture.</title>
        <authorList>
            <person name="Berger S."/>
            <person name="Rangel Shaw D."/>
            <person name="Berben T."/>
            <person name="In 'T Zandt M."/>
            <person name="Frank J."/>
            <person name="Reimann J."/>
            <person name="Jetten M.S.M."/>
            <person name="Welte C.U."/>
        </authorList>
    </citation>
    <scope>NUCLEOTIDE SEQUENCE [LARGE SCALE GENOMIC DNA]</scope>
    <source>
        <strain evidence="2">SB12</strain>
    </source>
</reference>
<dbReference type="CDD" id="cd07043">
    <property type="entry name" value="STAS_anti-anti-sigma_factors"/>
    <property type="match status" value="1"/>
</dbReference>